<dbReference type="STRING" id="134849.SAMN05443668_101346"/>
<protein>
    <recommendedName>
        <fullName evidence="4">Integral membrane protein</fullName>
    </recommendedName>
</protein>
<dbReference type="Proteomes" id="UP000184440">
    <property type="component" value="Unassembled WGS sequence"/>
</dbReference>
<feature type="transmembrane region" description="Helical" evidence="1">
    <location>
        <begin position="140"/>
        <end position="159"/>
    </location>
</feature>
<keyword evidence="1" id="KW-0472">Membrane</keyword>
<accession>A0A1M7HZW8</accession>
<gene>
    <name evidence="2" type="ORF">SAMN05443668_101346</name>
</gene>
<dbReference type="Pfam" id="PF19853">
    <property type="entry name" value="DUF6328"/>
    <property type="match status" value="1"/>
</dbReference>
<feature type="transmembrane region" description="Helical" evidence="1">
    <location>
        <begin position="38"/>
        <end position="58"/>
    </location>
</feature>
<dbReference type="EMBL" id="FRCS01000001">
    <property type="protein sequence ID" value="SHM34072.1"/>
    <property type="molecule type" value="Genomic_DNA"/>
</dbReference>
<dbReference type="RefSeq" id="WP_073250703.1">
    <property type="nucleotide sequence ID" value="NZ_FRCS01000001.1"/>
</dbReference>
<dbReference type="AlphaFoldDB" id="A0A1M7HZW8"/>
<name>A0A1M7HZW8_9ACTN</name>
<keyword evidence="1" id="KW-1133">Transmembrane helix</keyword>
<reference evidence="2 3" key="1">
    <citation type="submission" date="2016-11" db="EMBL/GenBank/DDBJ databases">
        <authorList>
            <person name="Jaros S."/>
            <person name="Januszkiewicz K."/>
            <person name="Wedrychowicz H."/>
        </authorList>
    </citation>
    <scope>NUCLEOTIDE SEQUENCE [LARGE SCALE GENOMIC DNA]</scope>
    <source>
        <strain evidence="2 3">DSM 46144</strain>
    </source>
</reference>
<sequence>MSTDEHPVRAADYGDHLRRDETPAERLDRNMSELLQELRVAQTGVQILFAFLLTLAFQQRFTEVDSFGRAMYIGALICALLSSGFLIAPVGYHRLVFRRAMKDEVVKTANIFALIGLVWLSLALGGALTVILDVMFSKDVAATGGLIALVFLVVLWFLIPWVRLRTKRGDFGADEE</sequence>
<evidence type="ECO:0000256" key="1">
    <source>
        <dbReference type="SAM" id="Phobius"/>
    </source>
</evidence>
<feature type="transmembrane region" description="Helical" evidence="1">
    <location>
        <begin position="70"/>
        <end position="90"/>
    </location>
</feature>
<evidence type="ECO:0000313" key="2">
    <source>
        <dbReference type="EMBL" id="SHM34072.1"/>
    </source>
</evidence>
<keyword evidence="1" id="KW-0812">Transmembrane</keyword>
<evidence type="ECO:0008006" key="4">
    <source>
        <dbReference type="Google" id="ProtNLM"/>
    </source>
</evidence>
<organism evidence="2 3">
    <name type="scientific">Cryptosporangium aurantiacum</name>
    <dbReference type="NCBI Taxonomy" id="134849"/>
    <lineage>
        <taxon>Bacteria</taxon>
        <taxon>Bacillati</taxon>
        <taxon>Actinomycetota</taxon>
        <taxon>Actinomycetes</taxon>
        <taxon>Cryptosporangiales</taxon>
        <taxon>Cryptosporangiaceae</taxon>
        <taxon>Cryptosporangium</taxon>
    </lineage>
</organism>
<evidence type="ECO:0000313" key="3">
    <source>
        <dbReference type="Proteomes" id="UP000184440"/>
    </source>
</evidence>
<dbReference type="OrthoDB" id="3625784at2"/>
<feature type="transmembrane region" description="Helical" evidence="1">
    <location>
        <begin position="111"/>
        <end position="134"/>
    </location>
</feature>
<proteinExistence type="predicted"/>
<dbReference type="InterPro" id="IPR046291">
    <property type="entry name" value="DUF6328"/>
</dbReference>
<keyword evidence="3" id="KW-1185">Reference proteome</keyword>